<evidence type="ECO:0000313" key="8">
    <source>
        <dbReference type="Proteomes" id="UP000010959"/>
    </source>
</evidence>
<dbReference type="InterPro" id="IPR013740">
    <property type="entry name" value="Redoxin"/>
</dbReference>
<comment type="subcellular location">
    <subcellularLocation>
        <location evidence="1">Cell envelope</location>
    </subcellularLocation>
</comment>
<evidence type="ECO:0000256" key="2">
    <source>
        <dbReference type="ARBA" id="ARBA00022748"/>
    </source>
</evidence>
<dbReference type="InterPro" id="IPR050553">
    <property type="entry name" value="Thioredoxin_ResA/DsbE_sf"/>
</dbReference>
<dbReference type="EMBL" id="AMWG01000020">
    <property type="protein sequence ID" value="ELP35247.1"/>
    <property type="molecule type" value="Genomic_DNA"/>
</dbReference>
<evidence type="ECO:0000256" key="5">
    <source>
        <dbReference type="SAM" id="MobiDB-lite"/>
    </source>
</evidence>
<reference evidence="7 8" key="1">
    <citation type="journal article" date="2013" name="Mar. Genomics">
        <title>Expression of sulfatases in Rhodopirellula baltica and the diversity of sulfatases in the genus Rhodopirellula.</title>
        <authorList>
            <person name="Wegner C.E."/>
            <person name="Richter-Heitmann T."/>
            <person name="Klindworth A."/>
            <person name="Klockow C."/>
            <person name="Richter M."/>
            <person name="Achstetter T."/>
            <person name="Glockner F.O."/>
            <person name="Harder J."/>
        </authorList>
    </citation>
    <scope>NUCLEOTIDE SEQUENCE [LARGE SCALE GENOMIC DNA]</scope>
    <source>
        <strain evidence="7 8">SWK14</strain>
    </source>
</reference>
<evidence type="ECO:0000256" key="1">
    <source>
        <dbReference type="ARBA" id="ARBA00004196"/>
    </source>
</evidence>
<dbReference type="PATRIC" id="fig|993516.3.peg.967"/>
<feature type="domain" description="Thioredoxin" evidence="6">
    <location>
        <begin position="114"/>
        <end position="277"/>
    </location>
</feature>
<dbReference type="GO" id="GO:0016491">
    <property type="term" value="F:oxidoreductase activity"/>
    <property type="evidence" value="ECO:0007669"/>
    <property type="project" value="InterPro"/>
</dbReference>
<dbReference type="PROSITE" id="PS51352">
    <property type="entry name" value="THIOREDOXIN_2"/>
    <property type="match status" value="1"/>
</dbReference>
<dbReference type="SUPFAM" id="SSF52833">
    <property type="entry name" value="Thioredoxin-like"/>
    <property type="match status" value="1"/>
</dbReference>
<keyword evidence="3" id="KW-1015">Disulfide bond</keyword>
<dbReference type="InterPro" id="IPR036249">
    <property type="entry name" value="Thioredoxin-like_sf"/>
</dbReference>
<gene>
    <name evidence="7" type="ORF">RBSWK_00915</name>
</gene>
<dbReference type="GO" id="GO:0030313">
    <property type="term" value="C:cell envelope"/>
    <property type="evidence" value="ECO:0007669"/>
    <property type="project" value="UniProtKB-SubCell"/>
</dbReference>
<keyword evidence="4" id="KW-0676">Redox-active center</keyword>
<accession>L7CNM6</accession>
<feature type="region of interest" description="Disordered" evidence="5">
    <location>
        <begin position="37"/>
        <end position="118"/>
    </location>
</feature>
<keyword evidence="2" id="KW-0201">Cytochrome c-type biogenesis</keyword>
<dbReference type="PANTHER" id="PTHR42852:SF6">
    <property type="entry name" value="THIOL:DISULFIDE INTERCHANGE PROTEIN DSBE"/>
    <property type="match status" value="1"/>
</dbReference>
<evidence type="ECO:0000313" key="7">
    <source>
        <dbReference type="EMBL" id="ELP35247.1"/>
    </source>
</evidence>
<feature type="compositionally biased region" description="Low complexity" evidence="5">
    <location>
        <begin position="37"/>
        <end position="52"/>
    </location>
</feature>
<dbReference type="CDD" id="cd02966">
    <property type="entry name" value="TlpA_like_family"/>
    <property type="match status" value="1"/>
</dbReference>
<evidence type="ECO:0000259" key="6">
    <source>
        <dbReference type="PROSITE" id="PS51352"/>
    </source>
</evidence>
<proteinExistence type="predicted"/>
<dbReference type="PANTHER" id="PTHR42852">
    <property type="entry name" value="THIOL:DISULFIDE INTERCHANGE PROTEIN DSBE"/>
    <property type="match status" value="1"/>
</dbReference>
<dbReference type="PROSITE" id="PS51257">
    <property type="entry name" value="PROKAR_LIPOPROTEIN"/>
    <property type="match status" value="1"/>
</dbReference>
<dbReference type="Proteomes" id="UP000010959">
    <property type="component" value="Unassembled WGS sequence"/>
</dbReference>
<dbReference type="GO" id="GO:0017004">
    <property type="term" value="P:cytochrome complex assembly"/>
    <property type="evidence" value="ECO:0007669"/>
    <property type="project" value="UniProtKB-KW"/>
</dbReference>
<comment type="caution">
    <text evidence="7">The sequence shown here is derived from an EMBL/GenBank/DDBJ whole genome shotgun (WGS) entry which is preliminary data.</text>
</comment>
<sequence length="277" mass="29466">MFVRFPMPSSTMDRFSYSSFVRCALLPFVLLLGGCGSSSSPTTETPEASTESNGAVPAVEPAAVDSRQPNLNTPGGITLPEGDLPDAPVKRSSPAEGGMSLPDDLDLGAADGEVTESDTSTVLVATAKDVSIEYAKWDKVREKAGKTGKVTVLDVWSLACGPCLKEFPNLVAMQNRFGEKVVAIGANVDFDGRKTRPPESYEPKVTQFLSSVEADFTNYIVQTPSDEVFEAVGIGSIPAVIVFDEKGKVVKLFSDVGETAGFTYEADIVPLVEKLLN</sequence>
<dbReference type="InterPro" id="IPR013766">
    <property type="entry name" value="Thioredoxin_domain"/>
</dbReference>
<organism evidence="7 8">
    <name type="scientific">Rhodopirellula baltica SWK14</name>
    <dbReference type="NCBI Taxonomy" id="993516"/>
    <lineage>
        <taxon>Bacteria</taxon>
        <taxon>Pseudomonadati</taxon>
        <taxon>Planctomycetota</taxon>
        <taxon>Planctomycetia</taxon>
        <taxon>Pirellulales</taxon>
        <taxon>Pirellulaceae</taxon>
        <taxon>Rhodopirellula</taxon>
    </lineage>
</organism>
<dbReference type="Pfam" id="PF08534">
    <property type="entry name" value="Redoxin"/>
    <property type="match status" value="1"/>
</dbReference>
<evidence type="ECO:0000256" key="3">
    <source>
        <dbReference type="ARBA" id="ARBA00023157"/>
    </source>
</evidence>
<dbReference type="AlphaFoldDB" id="L7CNM6"/>
<protein>
    <submittedName>
        <fullName evidence="7">Redoxin domain-containing protein</fullName>
    </submittedName>
</protein>
<name>L7CNM6_RHOBT</name>
<evidence type="ECO:0000256" key="4">
    <source>
        <dbReference type="ARBA" id="ARBA00023284"/>
    </source>
</evidence>
<dbReference type="Gene3D" id="3.40.30.10">
    <property type="entry name" value="Glutaredoxin"/>
    <property type="match status" value="1"/>
</dbReference>